<dbReference type="PANTHER" id="PTHR46310">
    <property type="entry name" value="AMIDASE 1"/>
    <property type="match status" value="1"/>
</dbReference>
<dbReference type="PANTHER" id="PTHR46310:SF7">
    <property type="entry name" value="AMIDASE 1"/>
    <property type="match status" value="1"/>
</dbReference>
<dbReference type="GO" id="GO:0004040">
    <property type="term" value="F:amidase activity"/>
    <property type="evidence" value="ECO:0007669"/>
    <property type="project" value="UniProtKB-EC"/>
</dbReference>
<evidence type="ECO:0000313" key="3">
    <source>
        <dbReference type="Proteomes" id="UP000807825"/>
    </source>
</evidence>
<dbReference type="InterPro" id="IPR020556">
    <property type="entry name" value="Amidase_CS"/>
</dbReference>
<feature type="domain" description="Amidase" evidence="1">
    <location>
        <begin position="27"/>
        <end position="180"/>
    </location>
</feature>
<name>A0A9D6Z2Q3_9BACT</name>
<organism evidence="2 3">
    <name type="scientific">Desulfomonile tiedjei</name>
    <dbReference type="NCBI Taxonomy" id="2358"/>
    <lineage>
        <taxon>Bacteria</taxon>
        <taxon>Pseudomonadati</taxon>
        <taxon>Thermodesulfobacteriota</taxon>
        <taxon>Desulfomonilia</taxon>
        <taxon>Desulfomonilales</taxon>
        <taxon>Desulfomonilaceae</taxon>
        <taxon>Desulfomonile</taxon>
    </lineage>
</organism>
<accession>A0A9D6Z2Q3</accession>
<dbReference type="Proteomes" id="UP000807825">
    <property type="component" value="Unassembled WGS sequence"/>
</dbReference>
<keyword evidence="2" id="KW-0378">Hydrolase</keyword>
<dbReference type="PROSITE" id="PS00571">
    <property type="entry name" value="AMIDASES"/>
    <property type="match status" value="1"/>
</dbReference>
<evidence type="ECO:0000259" key="1">
    <source>
        <dbReference type="Pfam" id="PF01425"/>
    </source>
</evidence>
<dbReference type="NCBIfam" id="NF006169">
    <property type="entry name" value="PRK08310.1"/>
    <property type="match status" value="1"/>
</dbReference>
<reference evidence="2" key="1">
    <citation type="submission" date="2020-07" db="EMBL/GenBank/DDBJ databases">
        <title>Huge and variable diversity of episymbiotic CPR bacteria and DPANN archaea in groundwater ecosystems.</title>
        <authorList>
            <person name="He C.Y."/>
            <person name="Keren R."/>
            <person name="Whittaker M."/>
            <person name="Farag I.F."/>
            <person name="Doudna J."/>
            <person name="Cate J.H.D."/>
            <person name="Banfield J.F."/>
        </authorList>
    </citation>
    <scope>NUCLEOTIDE SEQUENCE</scope>
    <source>
        <strain evidence="2">NC_groundwater_1664_Pr3_B-0.1um_52_9</strain>
    </source>
</reference>
<dbReference type="InterPro" id="IPR023631">
    <property type="entry name" value="Amidase_dom"/>
</dbReference>
<dbReference type="EMBL" id="JACRDE010000170">
    <property type="protein sequence ID" value="MBI5249015.1"/>
    <property type="molecule type" value="Genomic_DNA"/>
</dbReference>
<dbReference type="AlphaFoldDB" id="A0A9D6Z2Q3"/>
<dbReference type="InterPro" id="IPR036928">
    <property type="entry name" value="AS_sf"/>
</dbReference>
<protein>
    <submittedName>
        <fullName evidence="2">Amidase</fullName>
        <ecNumber evidence="2">3.5.1.4</ecNumber>
    </submittedName>
</protein>
<sequence>MTGSQTACSIEKSRAFVKTFPIEPIDSGLLDGLAFAVKDLIDVSGQKTGCGNPDWSETHPEAVANAVCVDQLLASGARCVGKTITDELAFGLDGENFFWGTPLNPRAGDRVPGGSSSGSASAVACGIVDFALGTDTGGSVRVPASNCGIYGFRPTHGFVSVAGVNPLAPSFDTVGILAADPDILTKAASILLGTRGVEQIELGKVHVLREAFETSDPAVREALAEPVKLIRDLSSSRAAEISLKDIDIDCSRDGLRGWYETYCLVQWAEIWSCLGSWVDDVKPQFGPKVTVNFQLVKTLDRKTIPEAVRRRESYFRALKNFLGPNDLICIPTAPTPAPKKGSLGVDRTVDTYFQRTLSLTAIAGIGRLPQVTLPLALVDGVPIGISLLAAQGMDSFLLSAARMLAAKA</sequence>
<dbReference type="Gene3D" id="3.90.1300.10">
    <property type="entry name" value="Amidase signature (AS) domain"/>
    <property type="match status" value="1"/>
</dbReference>
<gene>
    <name evidence="2" type="ORF">HY912_05925</name>
</gene>
<proteinExistence type="predicted"/>
<dbReference type="EC" id="3.5.1.4" evidence="2"/>
<dbReference type="Pfam" id="PF01425">
    <property type="entry name" value="Amidase"/>
    <property type="match status" value="2"/>
</dbReference>
<comment type="caution">
    <text evidence="2">The sequence shown here is derived from an EMBL/GenBank/DDBJ whole genome shotgun (WGS) entry which is preliminary data.</text>
</comment>
<dbReference type="SUPFAM" id="SSF75304">
    <property type="entry name" value="Amidase signature (AS) enzymes"/>
    <property type="match status" value="1"/>
</dbReference>
<feature type="domain" description="Amidase" evidence="1">
    <location>
        <begin position="281"/>
        <end position="398"/>
    </location>
</feature>
<evidence type="ECO:0000313" key="2">
    <source>
        <dbReference type="EMBL" id="MBI5249015.1"/>
    </source>
</evidence>